<feature type="region of interest" description="Disordered" evidence="9">
    <location>
        <begin position="222"/>
        <end position="304"/>
    </location>
</feature>
<dbReference type="SUPFAM" id="SSF47050">
    <property type="entry name" value="VHP, Villin headpiece domain"/>
    <property type="match status" value="1"/>
</dbReference>
<dbReference type="GO" id="GO:0005737">
    <property type="term" value="C:cytoplasm"/>
    <property type="evidence" value="ECO:0007669"/>
    <property type="project" value="TreeGrafter"/>
</dbReference>
<evidence type="ECO:0000256" key="2">
    <source>
        <dbReference type="ARBA" id="ARBA00004245"/>
    </source>
</evidence>
<dbReference type="CDD" id="cd11288">
    <property type="entry name" value="gelsolin_S5_like"/>
    <property type="match status" value="1"/>
</dbReference>
<dbReference type="FunFam" id="1.10.950.10:FF:000003">
    <property type="entry name" value="supervillin isoform X2"/>
    <property type="match status" value="1"/>
</dbReference>
<dbReference type="Bgee" id="ENSELUG00000004106">
    <property type="expression patterns" value="Expressed in heart and 14 other cell types or tissues"/>
</dbReference>
<feature type="region of interest" description="Disordered" evidence="9">
    <location>
        <begin position="317"/>
        <end position="387"/>
    </location>
</feature>
<organism evidence="11 12">
    <name type="scientific">Esox lucius</name>
    <name type="common">Northern pike</name>
    <dbReference type="NCBI Taxonomy" id="8010"/>
    <lineage>
        <taxon>Eukaryota</taxon>
        <taxon>Metazoa</taxon>
        <taxon>Chordata</taxon>
        <taxon>Craniata</taxon>
        <taxon>Vertebrata</taxon>
        <taxon>Euteleostomi</taxon>
        <taxon>Actinopterygii</taxon>
        <taxon>Neopterygii</taxon>
        <taxon>Teleostei</taxon>
        <taxon>Protacanthopterygii</taxon>
        <taxon>Esociformes</taxon>
        <taxon>Esocidae</taxon>
        <taxon>Esox</taxon>
    </lineage>
</organism>
<feature type="compositionally biased region" description="Low complexity" evidence="9">
    <location>
        <begin position="334"/>
        <end position="348"/>
    </location>
</feature>
<evidence type="ECO:0000256" key="3">
    <source>
        <dbReference type="ARBA" id="ARBA00008418"/>
    </source>
</evidence>
<protein>
    <recommendedName>
        <fullName evidence="10">HP domain-containing protein</fullName>
    </recommendedName>
</protein>
<sequence length="2013" mass="225624">MYRNANPWISNYLSHVKICSQGPGIEIPAKLGNARLLQKRALSFHKEFSFEAKDDPAKNTKDLDVNLLANLPRVSELRKRFESISPSTSCDREMNRKERIARRLEGIDNEVQPAILPSCPGLVTNRLLEEDTPRYTRASDPCDPCVVTVQRYCKDNMENPDMRAHHVTAQERQSRARCRPEGLSARAEPVYVSDPASANLDSKAERIARYKAERRRQLAERYGISLDQDPDTTASHLLYHGSSRGRKEPECSSERQHECSSDLRRRAESVGDEPPYTSGGSRVGRAPPQPHCYAEPGQGPPRMESFTERERIMNMENQRRAAQQERDTKAPETPSSSTYMDVTSSSPSAMVPVSRDCTITALPPSSPKMGRKTSLPVPREGQSPGGLLIEQRTHNVLSRHGSGAGPDLAGTEVDEEKLDERAKLSVAAKRSLFRELERNRDGSAPKPPSRNAAVERRLRRAQDRSRTQPVTTEEVVIAATLQASSQRSAAAGEQATEARKAQDALEFQREARRTSSKLLPPATSPLEETQALNNGPGEAEPDLSTLSLAEKMALFNRLAQPAPRVAHTKPDPRGRRANPRYQTQPITLGDMEQIHNGARLDLTTSSALKPGATVSTEHAGDIHLARGAGAGPPVDALVTPDPGYYERSAPRQPGSPSQIPEPSGVVWRSVSAPQQRHQADPTAVLHCGEEGTLGGGKRKLPSPEGGVRQAPLLQPLARPGGREREEEQPFARRGGAEIWEPQDALEHSKSQEQMENVRQGLQDPDRHESKVISAELPDPSVSSSRTAAEPLRSVSLVRELGGADTQTDITSGVGHTHSLAQAEQEDLELSEAMSARQMSIKDRLALLKKSGEEDWRNRINKKQDVVKVAVSERHAQLWEVEQSFKKKEPIFSSTFSPPPDLPDDISQSLDLYSQATSPPMSRVASPPMSGIFSPSTPRVTRPSMVRDERHPWRWKRRGGGEETTETQSQRIEMSIQERKQLIVAREEAWKSKGLGAANDSTQFTVAARMVKKGLAAPSALINNPVASLLSKPKNTAPAVSKPLEEIEAKPDMNLESDRKLDKLESFLGRLNSKGGLQESTIKVTEERVKEVMNLDDETFDKFYRHIAQIPFSMNSSLDVDDFDEIFGGIQMPKLTSAMVEHKRSVRPVRNVQSSRNPLKMLAAREDIRQVYTEQRLNIGLLESKRMKQEKMNKNSGFSEVALAGLASKENFSNVNLRSVNISEQMSNNSAVPYKKLMLIQVKGRRHVQSRLVEPRVSSLNSGDCFLLITPHHCFVWTGEFANVIEKAKAAELAQFIQTKRDLGCRANYIELIEEGINTHSYAAKEFWKILGGQASYQSAGKPDEDELYESAVVETNCIYRLVDDKLVPDDDFWGKVPRCSLLSPTQVLVLDFGSEVYVWHGKEVTLAQRKVAFQLAKHLWNGTFDYTTCDINPLDPGECNPLIPRKGQGRPDWAVFGRLTQHNETTLFKEKFLDWTDSKKKGTTKNDHEHPNQHNQEQQSSDQNALRAYDTSLMLPLLQTPVRTVLDGMDVGRGYGPVPGDDRRHFEISTVAVDVWHILEFDYSRLPKQSIGQFHEGDTYVVKWKYMVSTAVGRRHNPEALRSAGAGKEKCAYFFWQGRNSTVSEKGTSALMTVELDEERGAQIQVQQGKEPPCFLQCFGGGMVVHAGKREEEEENFQNEWRLYCVRGEVRVEGHLLEVACHCSSLRSRTSMVLLSVSKATMYLWHGCKSQLHTRNVGRTTANKIKEQCPLEAGLHSSSKVTIHECDEGAEPAGFWEALGRRDRKAYDCMLQDPGKFNFTPRLYHLSSASGEFVAVEFLYPARVVDEVNSLPFLQEDLYAASQPALFLVDNHHEVYLWQGWWPQDSETPGSARIRWDVDRKCAMETVLQYCREKNQKKPPKSYLIHAGLEPLTFTNMFPCWDHREDIAEITEREAEVCNQIILVEDVLARLCKTTYPLEDLLARPLPEGVDPLRLEIYLDNEDFEKALEMSKEEYEMLPGWKQVNVKKAKGLF</sequence>
<evidence type="ECO:0000256" key="9">
    <source>
        <dbReference type="SAM" id="MobiDB-lite"/>
    </source>
</evidence>
<evidence type="ECO:0000256" key="7">
    <source>
        <dbReference type="ARBA" id="ARBA00023203"/>
    </source>
</evidence>
<proteinExistence type="inferred from homology"/>
<evidence type="ECO:0000259" key="10">
    <source>
        <dbReference type="PROSITE" id="PS51089"/>
    </source>
</evidence>
<dbReference type="SMART" id="SM00262">
    <property type="entry name" value="GEL"/>
    <property type="match status" value="4"/>
</dbReference>
<feature type="compositionally biased region" description="Basic and acidic residues" evidence="9">
    <location>
        <begin position="453"/>
        <end position="466"/>
    </location>
</feature>
<keyword evidence="7" id="KW-0009">Actin-binding</keyword>
<dbReference type="GO" id="GO:0051015">
    <property type="term" value="F:actin filament binding"/>
    <property type="evidence" value="ECO:0007669"/>
    <property type="project" value="InterPro"/>
</dbReference>
<dbReference type="PANTHER" id="PTHR11977:SF86">
    <property type="entry name" value="SUPERVILLIN ISOFORM X1"/>
    <property type="match status" value="1"/>
</dbReference>
<dbReference type="InterPro" id="IPR003128">
    <property type="entry name" value="Villin_headpiece"/>
</dbReference>
<evidence type="ECO:0000256" key="4">
    <source>
        <dbReference type="ARBA" id="ARBA00022490"/>
    </source>
</evidence>
<keyword evidence="5" id="KW-0677">Repeat</keyword>
<dbReference type="GeneTree" id="ENSGT00940000154653"/>
<feature type="region of interest" description="Disordered" evidence="9">
    <location>
        <begin position="1479"/>
        <end position="1503"/>
    </location>
</feature>
<feature type="compositionally biased region" description="Basic and acidic residues" evidence="9">
    <location>
        <begin position="245"/>
        <end position="269"/>
    </location>
</feature>
<reference evidence="11" key="4">
    <citation type="submission" date="2025-09" db="UniProtKB">
        <authorList>
            <consortium name="Ensembl"/>
        </authorList>
    </citation>
    <scope>IDENTIFICATION</scope>
</reference>
<dbReference type="InterPro" id="IPR036886">
    <property type="entry name" value="Villin_headpiece_dom_sf"/>
</dbReference>
<dbReference type="PROSITE" id="PS51089">
    <property type="entry name" value="HP"/>
    <property type="match status" value="1"/>
</dbReference>
<evidence type="ECO:0000313" key="11">
    <source>
        <dbReference type="Ensembl" id="ENSELUP00000071143.2"/>
    </source>
</evidence>
<dbReference type="GO" id="GO:0051014">
    <property type="term" value="P:actin filament severing"/>
    <property type="evidence" value="ECO:0007669"/>
    <property type="project" value="TreeGrafter"/>
</dbReference>
<dbReference type="GO" id="GO:0051016">
    <property type="term" value="P:barbed-end actin filament capping"/>
    <property type="evidence" value="ECO:0007669"/>
    <property type="project" value="TreeGrafter"/>
</dbReference>
<dbReference type="InterPro" id="IPR029006">
    <property type="entry name" value="ADF-H/Gelsolin-like_dom_sf"/>
</dbReference>
<dbReference type="Gene3D" id="3.40.20.10">
    <property type="entry name" value="Severin"/>
    <property type="match status" value="5"/>
</dbReference>
<dbReference type="Gene3D" id="1.10.950.10">
    <property type="entry name" value="Villin headpiece domain"/>
    <property type="match status" value="1"/>
</dbReference>
<reference evidence="11" key="3">
    <citation type="submission" date="2025-08" db="UniProtKB">
        <authorList>
            <consortium name="Ensembl"/>
        </authorList>
    </citation>
    <scope>IDENTIFICATION</scope>
</reference>
<keyword evidence="8" id="KW-0206">Cytoskeleton</keyword>
<dbReference type="GO" id="GO:0005546">
    <property type="term" value="F:phosphatidylinositol-4,5-bisphosphate binding"/>
    <property type="evidence" value="ECO:0007669"/>
    <property type="project" value="TreeGrafter"/>
</dbReference>
<dbReference type="InterPro" id="IPR007122">
    <property type="entry name" value="Villin/Gelsolin"/>
</dbReference>
<dbReference type="GO" id="GO:0015629">
    <property type="term" value="C:actin cytoskeleton"/>
    <property type="evidence" value="ECO:0007669"/>
    <property type="project" value="TreeGrafter"/>
</dbReference>
<comment type="similarity">
    <text evidence="3">Belongs to the villin/gelsolin family.</text>
</comment>
<evidence type="ECO:0000256" key="6">
    <source>
        <dbReference type="ARBA" id="ARBA00023136"/>
    </source>
</evidence>
<feature type="compositionally biased region" description="Basic and acidic residues" evidence="9">
    <location>
        <begin position="165"/>
        <end position="180"/>
    </location>
</feature>
<evidence type="ECO:0000256" key="8">
    <source>
        <dbReference type="ARBA" id="ARBA00023212"/>
    </source>
</evidence>
<keyword evidence="12" id="KW-1185">Reference proteome</keyword>
<accession>A0A6Q2YZX8</accession>
<feature type="region of interest" description="Disordered" evidence="9">
    <location>
        <begin position="624"/>
        <end position="768"/>
    </location>
</feature>
<dbReference type="CDD" id="cd11293">
    <property type="entry name" value="gelsolin_S4_like"/>
    <property type="match status" value="1"/>
</dbReference>
<evidence type="ECO:0000256" key="5">
    <source>
        <dbReference type="ARBA" id="ARBA00022737"/>
    </source>
</evidence>
<dbReference type="Proteomes" id="UP000265140">
    <property type="component" value="Chromosome 21"/>
</dbReference>
<dbReference type="Ensembl" id="ENSELUT00000055345.2">
    <property type="protein sequence ID" value="ENSELUP00000071143.2"/>
    <property type="gene ID" value="ENSELUG00000004106.3"/>
</dbReference>
<dbReference type="InterPro" id="IPR007123">
    <property type="entry name" value="Gelsolin-like_dom"/>
</dbReference>
<dbReference type="PANTHER" id="PTHR11977">
    <property type="entry name" value="VILLIN"/>
    <property type="match status" value="1"/>
</dbReference>
<feature type="compositionally biased region" description="Basic and acidic residues" evidence="9">
    <location>
        <begin position="317"/>
        <end position="330"/>
    </location>
</feature>
<dbReference type="SUPFAM" id="SSF55753">
    <property type="entry name" value="Actin depolymerizing proteins"/>
    <property type="match status" value="5"/>
</dbReference>
<dbReference type="Pfam" id="PF02209">
    <property type="entry name" value="VHP"/>
    <property type="match status" value="1"/>
</dbReference>
<feature type="domain" description="HP" evidence="10">
    <location>
        <begin position="1950"/>
        <end position="2013"/>
    </location>
</feature>
<dbReference type="GO" id="GO:0016020">
    <property type="term" value="C:membrane"/>
    <property type="evidence" value="ECO:0007669"/>
    <property type="project" value="UniProtKB-SubCell"/>
</dbReference>
<feature type="region of interest" description="Disordered" evidence="9">
    <location>
        <begin position="397"/>
        <end position="416"/>
    </location>
</feature>
<reference evidence="11" key="2">
    <citation type="submission" date="2020-02" db="EMBL/GenBank/DDBJ databases">
        <title>Esox lucius (northern pike) genome, fEsoLuc1, primary haplotype.</title>
        <authorList>
            <person name="Myers G."/>
            <person name="Karagic N."/>
            <person name="Meyer A."/>
            <person name="Pippel M."/>
            <person name="Reichard M."/>
            <person name="Winkler S."/>
            <person name="Tracey A."/>
            <person name="Sims Y."/>
            <person name="Howe K."/>
            <person name="Rhie A."/>
            <person name="Formenti G."/>
            <person name="Durbin R."/>
            <person name="Fedrigo O."/>
            <person name="Jarvis E.D."/>
        </authorList>
    </citation>
    <scope>NUCLEOTIDE SEQUENCE [LARGE SCALE GENOMIC DNA]</scope>
</reference>
<feature type="compositionally biased region" description="Basic and acidic residues" evidence="9">
    <location>
        <begin position="720"/>
        <end position="730"/>
    </location>
</feature>
<dbReference type="CDD" id="cd11289">
    <property type="entry name" value="gelsolin_S2_like"/>
    <property type="match status" value="1"/>
</dbReference>
<evidence type="ECO:0000256" key="1">
    <source>
        <dbReference type="ARBA" id="ARBA00004170"/>
    </source>
</evidence>
<dbReference type="SMART" id="SM00153">
    <property type="entry name" value="VHP"/>
    <property type="match status" value="1"/>
</dbReference>
<keyword evidence="4" id="KW-0963">Cytoplasm</keyword>
<feature type="compositionally biased region" description="Basic and acidic residues" evidence="9">
    <location>
        <begin position="1479"/>
        <end position="1492"/>
    </location>
</feature>
<dbReference type="Pfam" id="PF00626">
    <property type="entry name" value="Gelsolin"/>
    <property type="match status" value="1"/>
</dbReference>
<feature type="region of interest" description="Disordered" evidence="9">
    <location>
        <begin position="437"/>
        <end position="542"/>
    </location>
</feature>
<dbReference type="GO" id="GO:0008154">
    <property type="term" value="P:actin polymerization or depolymerization"/>
    <property type="evidence" value="ECO:0007669"/>
    <property type="project" value="TreeGrafter"/>
</dbReference>
<feature type="region of interest" description="Disordered" evidence="9">
    <location>
        <begin position="916"/>
        <end position="945"/>
    </location>
</feature>
<reference evidence="12" key="1">
    <citation type="journal article" date="2014" name="PLoS ONE">
        <title>The genome and linkage map of the northern pike (Esox lucius): conserved synteny revealed between the salmonid sister group and the Neoteleostei.</title>
        <authorList>
            <person name="Rondeau E.B."/>
            <person name="Minkley D.R."/>
            <person name="Leong J.S."/>
            <person name="Messmer A.M."/>
            <person name="Jantzen J.R."/>
            <person name="von Schalburg K.R."/>
            <person name="Lemon C."/>
            <person name="Bird N.H."/>
            <person name="Koop B.F."/>
        </authorList>
    </citation>
    <scope>NUCLEOTIDE SEQUENCE</scope>
</reference>
<keyword evidence="6" id="KW-0472">Membrane</keyword>
<dbReference type="CDD" id="cd11280">
    <property type="entry name" value="gelsolin_like"/>
    <property type="match status" value="1"/>
</dbReference>
<evidence type="ECO:0000313" key="12">
    <source>
        <dbReference type="Proteomes" id="UP000265140"/>
    </source>
</evidence>
<feature type="region of interest" description="Disordered" evidence="9">
    <location>
        <begin position="165"/>
        <end position="184"/>
    </location>
</feature>
<name>A0A6Q2YZX8_ESOLU</name>
<comment type="subcellular location">
    <subcellularLocation>
        <location evidence="2">Cytoplasm</location>
        <location evidence="2">Cytoskeleton</location>
    </subcellularLocation>
    <subcellularLocation>
        <location evidence="1">Membrane</location>
        <topology evidence="1">Peripheral membrane protein</topology>
    </subcellularLocation>
</comment>
<feature type="compositionally biased region" description="Basic and acidic residues" evidence="9">
    <location>
        <begin position="496"/>
        <end position="513"/>
    </location>
</feature>